<organism evidence="8 9">
    <name type="scientific">Leptotrombidium deliense</name>
    <dbReference type="NCBI Taxonomy" id="299467"/>
    <lineage>
        <taxon>Eukaryota</taxon>
        <taxon>Metazoa</taxon>
        <taxon>Ecdysozoa</taxon>
        <taxon>Arthropoda</taxon>
        <taxon>Chelicerata</taxon>
        <taxon>Arachnida</taxon>
        <taxon>Acari</taxon>
        <taxon>Acariformes</taxon>
        <taxon>Trombidiformes</taxon>
        <taxon>Prostigmata</taxon>
        <taxon>Anystina</taxon>
        <taxon>Parasitengona</taxon>
        <taxon>Trombiculoidea</taxon>
        <taxon>Trombiculidae</taxon>
        <taxon>Leptotrombidium</taxon>
    </lineage>
</organism>
<feature type="transmembrane region" description="Helical" evidence="6">
    <location>
        <begin position="223"/>
        <end position="244"/>
    </location>
</feature>
<keyword evidence="3" id="KW-0809">Transit peptide</keyword>
<dbReference type="GO" id="GO:0003747">
    <property type="term" value="F:translation release factor activity"/>
    <property type="evidence" value="ECO:0007669"/>
    <property type="project" value="InterPro"/>
</dbReference>
<feature type="transmembrane region" description="Helical" evidence="6">
    <location>
        <begin position="153"/>
        <end position="175"/>
    </location>
</feature>
<keyword evidence="6 8" id="KW-0812">Transmembrane</keyword>
<dbReference type="Proteomes" id="UP000288716">
    <property type="component" value="Unassembled WGS sequence"/>
</dbReference>
<accession>A0A443STQ0</accession>
<feature type="compositionally biased region" description="Basic and acidic residues" evidence="5">
    <location>
        <begin position="112"/>
        <end position="128"/>
    </location>
</feature>
<comment type="caution">
    <text evidence="8">The sequence shown here is derived from an EMBL/GenBank/DDBJ whole genome shotgun (WGS) entry which is preliminary data.</text>
</comment>
<keyword evidence="4" id="KW-0496">Mitochondrion</keyword>
<feature type="domain" description="Prokaryotic-type class I peptide chain release factors" evidence="7">
    <location>
        <begin position="35"/>
        <end position="134"/>
    </location>
</feature>
<feature type="transmembrane region" description="Helical" evidence="6">
    <location>
        <begin position="195"/>
        <end position="216"/>
    </location>
</feature>
<evidence type="ECO:0000259" key="7">
    <source>
        <dbReference type="Pfam" id="PF00472"/>
    </source>
</evidence>
<dbReference type="Pfam" id="PF00472">
    <property type="entry name" value="RF-1"/>
    <property type="match status" value="1"/>
</dbReference>
<dbReference type="AlphaFoldDB" id="A0A443STQ0"/>
<dbReference type="EMBL" id="NCKV01000341">
    <property type="protein sequence ID" value="RWS30908.1"/>
    <property type="molecule type" value="Genomic_DNA"/>
</dbReference>
<evidence type="ECO:0000313" key="9">
    <source>
        <dbReference type="Proteomes" id="UP000288716"/>
    </source>
</evidence>
<keyword evidence="9" id="KW-1185">Reference proteome</keyword>
<dbReference type="PANTHER" id="PTHR46203">
    <property type="entry name" value="PROBABLE PEPTIDE CHAIN RELEASE FACTOR C12ORF65"/>
    <property type="match status" value="1"/>
</dbReference>
<sequence>MHLRLNLLYVTRTNFVCNRFAHKIRSYIDYSKVPELKEDDLEEKFISGWGPGGQKVNKAINAVFLKHIPTGLFVKVHEHRLLQKNQEIARELLKFKLDDFINGENSVSAQQRRHDEEKRKAKESAAAKRRELKKRFKESISVEKKSVENKLQAWLGVTLFEIFIVCVSFLIYTIVLTLKLEGVLQETSWWKIHTPLFMCDAFVSYFAVIVFIRLYLEGSYRIAFLRTLWSLNQILLLFAGKLLLCFKLENEKQITFSEVFATIFFLLLLLVIRACQLH</sequence>
<evidence type="ECO:0000313" key="8">
    <source>
        <dbReference type="EMBL" id="RWS30908.1"/>
    </source>
</evidence>
<dbReference type="OrthoDB" id="6234541at2759"/>
<dbReference type="SUPFAM" id="SSF75620">
    <property type="entry name" value="Release factor"/>
    <property type="match status" value="1"/>
</dbReference>
<keyword evidence="6" id="KW-0472">Membrane</keyword>
<proteinExistence type="inferred from homology"/>
<keyword evidence="6" id="KW-1133">Transmembrane helix</keyword>
<name>A0A443STQ0_9ACAR</name>
<dbReference type="GO" id="GO:0005739">
    <property type="term" value="C:mitochondrion"/>
    <property type="evidence" value="ECO:0007669"/>
    <property type="project" value="UniProtKB-SubCell"/>
</dbReference>
<evidence type="ECO:0000256" key="1">
    <source>
        <dbReference type="ARBA" id="ARBA00004173"/>
    </source>
</evidence>
<dbReference type="InterPro" id="IPR045853">
    <property type="entry name" value="Pep_chain_release_fac_I_sf"/>
</dbReference>
<comment type="subcellular location">
    <subcellularLocation>
        <location evidence="1">Mitochondrion</location>
    </subcellularLocation>
</comment>
<dbReference type="InterPro" id="IPR052405">
    <property type="entry name" value="Mito_Transl_Release_Factor"/>
</dbReference>
<dbReference type="PANTHER" id="PTHR46203:SF1">
    <property type="entry name" value="MITOCHONDRIAL TRANSLATION RELEASE FACTOR IN RESCUE"/>
    <property type="match status" value="1"/>
</dbReference>
<dbReference type="Gene3D" id="3.30.160.20">
    <property type="match status" value="1"/>
</dbReference>
<feature type="transmembrane region" description="Helical" evidence="6">
    <location>
        <begin position="256"/>
        <end position="275"/>
    </location>
</feature>
<evidence type="ECO:0000256" key="4">
    <source>
        <dbReference type="ARBA" id="ARBA00023128"/>
    </source>
</evidence>
<reference evidence="8 9" key="1">
    <citation type="journal article" date="2018" name="Gigascience">
        <title>Genomes of trombidid mites reveal novel predicted allergens and laterally-transferred genes associated with secondary metabolism.</title>
        <authorList>
            <person name="Dong X."/>
            <person name="Chaisiri K."/>
            <person name="Xia D."/>
            <person name="Armstrong S.D."/>
            <person name="Fang Y."/>
            <person name="Donnelly M.J."/>
            <person name="Kadowaki T."/>
            <person name="McGarry J.W."/>
            <person name="Darby A.C."/>
            <person name="Makepeace B.L."/>
        </authorList>
    </citation>
    <scope>NUCLEOTIDE SEQUENCE [LARGE SCALE GENOMIC DNA]</scope>
    <source>
        <strain evidence="8">UoL-UT</strain>
    </source>
</reference>
<evidence type="ECO:0000256" key="6">
    <source>
        <dbReference type="SAM" id="Phobius"/>
    </source>
</evidence>
<evidence type="ECO:0000256" key="2">
    <source>
        <dbReference type="ARBA" id="ARBA00010835"/>
    </source>
</evidence>
<evidence type="ECO:0000256" key="3">
    <source>
        <dbReference type="ARBA" id="ARBA00022946"/>
    </source>
</evidence>
<protein>
    <submittedName>
        <fullName evidence="8">Transmembrane protein 203-like protein</fullName>
    </submittedName>
</protein>
<dbReference type="InterPro" id="IPR000352">
    <property type="entry name" value="Pep_chain_release_fac_I"/>
</dbReference>
<feature type="region of interest" description="Disordered" evidence="5">
    <location>
        <begin position="108"/>
        <end position="128"/>
    </location>
</feature>
<dbReference type="VEuPathDB" id="VectorBase:LDEU001134"/>
<evidence type="ECO:0000256" key="5">
    <source>
        <dbReference type="SAM" id="MobiDB-lite"/>
    </source>
</evidence>
<comment type="similarity">
    <text evidence="2">Belongs to the prokaryotic/mitochondrial release factor family.</text>
</comment>
<gene>
    <name evidence="8" type="ORF">B4U80_11602</name>
</gene>